<dbReference type="AlphaFoldDB" id="A0AAD3CW37"/>
<evidence type="ECO:0000313" key="2">
    <source>
        <dbReference type="Proteomes" id="UP001054902"/>
    </source>
</evidence>
<accession>A0AAD3CW37</accession>
<dbReference type="Proteomes" id="UP001054902">
    <property type="component" value="Unassembled WGS sequence"/>
</dbReference>
<name>A0AAD3CW37_9STRA</name>
<organism evidence="1 2">
    <name type="scientific">Chaetoceros tenuissimus</name>
    <dbReference type="NCBI Taxonomy" id="426638"/>
    <lineage>
        <taxon>Eukaryota</taxon>
        <taxon>Sar</taxon>
        <taxon>Stramenopiles</taxon>
        <taxon>Ochrophyta</taxon>
        <taxon>Bacillariophyta</taxon>
        <taxon>Coscinodiscophyceae</taxon>
        <taxon>Chaetocerotophycidae</taxon>
        <taxon>Chaetocerotales</taxon>
        <taxon>Chaetocerotaceae</taxon>
        <taxon>Chaetoceros</taxon>
    </lineage>
</organism>
<comment type="caution">
    <text evidence="1">The sequence shown here is derived from an EMBL/GenBank/DDBJ whole genome shotgun (WGS) entry which is preliminary data.</text>
</comment>
<sequence>MNAKSSSNVLDGSSSCSKANTSLLSTLRSVPSNQLPQTNISSHFDILVTLLSIQIQNDRQSVELIVADQSLDRHEMCRIQLYNLNTKDMNKCIEMRKGDMVRFNGISIKKRYDAIDDVMENELEHDTEKFNSCVMDLHYSFKDLHAESTFCKVASGYGEQVIMEADVPSIFQTDRNILKELRWWFVHSKYYRIEVPDTNYCRRQLKELTKPNLLSDVNVRILSIDRDESWTSRQGHSRWKGGEYTRLLLEDCTQYVLSDSQFQQESFGTSSSEQETLPLYVSNQNPLLKIMREYYRSRIPFTLRRVLTERMKVWSDEFISDIFMVLTKHTTIQQLVYNFDKDSSTQTQSTKRKRGESTSLFEVDEHGFVNQKLDAKEGKCAKTYINEKEKSLLTGYIASISFDDQILFGESKKIWPCYDEFVDIITRVDSNGVRTYKDASITLCENETKLQKDVCAKEFIISTLLGDRDALTIADINADREAYELLQYLITLEVPLEWTLKIDNCTLINEATSVVLKSL</sequence>
<proteinExistence type="predicted"/>
<keyword evidence="2" id="KW-1185">Reference proteome</keyword>
<protein>
    <submittedName>
        <fullName evidence="1">Uncharacterized protein</fullName>
    </submittedName>
</protein>
<dbReference type="EMBL" id="BLLK01000046">
    <property type="protein sequence ID" value="GFH53243.1"/>
    <property type="molecule type" value="Genomic_DNA"/>
</dbReference>
<reference evidence="1 2" key="1">
    <citation type="journal article" date="2021" name="Sci. Rep.">
        <title>The genome of the diatom Chaetoceros tenuissimus carries an ancient integrated fragment of an extant virus.</title>
        <authorList>
            <person name="Hongo Y."/>
            <person name="Kimura K."/>
            <person name="Takaki Y."/>
            <person name="Yoshida Y."/>
            <person name="Baba S."/>
            <person name="Kobayashi G."/>
            <person name="Nagasaki K."/>
            <person name="Hano T."/>
            <person name="Tomaru Y."/>
        </authorList>
    </citation>
    <scope>NUCLEOTIDE SEQUENCE [LARGE SCALE GENOMIC DNA]</scope>
    <source>
        <strain evidence="1 2">NIES-3715</strain>
    </source>
</reference>
<gene>
    <name evidence="1" type="ORF">CTEN210_09719</name>
</gene>
<evidence type="ECO:0000313" key="1">
    <source>
        <dbReference type="EMBL" id="GFH53243.1"/>
    </source>
</evidence>